<dbReference type="EMBL" id="JAMWYS010000013">
    <property type="protein sequence ID" value="MCO4291944.1"/>
    <property type="molecule type" value="Genomic_DNA"/>
</dbReference>
<feature type="domain" description="Amidohydrolase-related" evidence="6">
    <location>
        <begin position="50"/>
        <end position="426"/>
    </location>
</feature>
<evidence type="ECO:0000313" key="8">
    <source>
        <dbReference type="Proteomes" id="UP001155182"/>
    </source>
</evidence>
<dbReference type="GO" id="GO:0004038">
    <property type="term" value="F:allantoinase activity"/>
    <property type="evidence" value="ECO:0007669"/>
    <property type="project" value="TreeGrafter"/>
</dbReference>
<dbReference type="InterPro" id="IPR011059">
    <property type="entry name" value="Metal-dep_hydrolase_composite"/>
</dbReference>
<gene>
    <name evidence="7" type="ORF">NF867_03600</name>
</gene>
<dbReference type="Proteomes" id="UP001155182">
    <property type="component" value="Unassembled WGS sequence"/>
</dbReference>
<keyword evidence="5 7" id="KW-0378">Hydrolase</keyword>
<dbReference type="InterPro" id="IPR006680">
    <property type="entry name" value="Amidohydro-rel"/>
</dbReference>
<dbReference type="InterPro" id="IPR050138">
    <property type="entry name" value="DHOase/Allantoinase_Hydrolase"/>
</dbReference>
<proteinExistence type="inferred from homology"/>
<dbReference type="Gene3D" id="2.30.40.10">
    <property type="entry name" value="Urease, subunit C, domain 1"/>
    <property type="match status" value="1"/>
</dbReference>
<dbReference type="PANTHER" id="PTHR43668">
    <property type="entry name" value="ALLANTOINASE"/>
    <property type="match status" value="1"/>
</dbReference>
<protein>
    <submittedName>
        <fullName evidence="7">Dihydroorotase</fullName>
        <ecNumber evidence="7">3.5.2.3</ecNumber>
    </submittedName>
</protein>
<evidence type="ECO:0000313" key="7">
    <source>
        <dbReference type="EMBL" id="MCO4291944.1"/>
    </source>
</evidence>
<accession>A0A9X2EZJ4</accession>
<comment type="function">
    <text evidence="2">Catalyzes the reversible cyclization of carbamoyl aspartate to dihydroorotate.</text>
</comment>
<dbReference type="GO" id="GO:0004151">
    <property type="term" value="F:dihydroorotase activity"/>
    <property type="evidence" value="ECO:0007669"/>
    <property type="project" value="UniProtKB-EC"/>
</dbReference>
<name>A0A9X2EZJ4_9SPHI</name>
<comment type="similarity">
    <text evidence="3">Belongs to the metallo-dependent hydrolases superfamily. DHOase family. Class I DHOase subfamily.</text>
</comment>
<dbReference type="EC" id="3.5.2.3" evidence="7"/>
<dbReference type="InterPro" id="IPR032466">
    <property type="entry name" value="Metal_Hydrolase"/>
</dbReference>
<evidence type="ECO:0000256" key="2">
    <source>
        <dbReference type="ARBA" id="ARBA00002368"/>
    </source>
</evidence>
<keyword evidence="8" id="KW-1185">Reference proteome</keyword>
<evidence type="ECO:0000256" key="3">
    <source>
        <dbReference type="ARBA" id="ARBA00010286"/>
    </source>
</evidence>
<dbReference type="GO" id="GO:0005737">
    <property type="term" value="C:cytoplasm"/>
    <property type="evidence" value="ECO:0007669"/>
    <property type="project" value="TreeGrafter"/>
</dbReference>
<comment type="cofactor">
    <cofactor evidence="1">
        <name>Zn(2+)</name>
        <dbReference type="ChEBI" id="CHEBI:29105"/>
    </cofactor>
</comment>
<evidence type="ECO:0000256" key="1">
    <source>
        <dbReference type="ARBA" id="ARBA00001947"/>
    </source>
</evidence>
<dbReference type="InterPro" id="IPR002195">
    <property type="entry name" value="Dihydroorotase_CS"/>
</dbReference>
<keyword evidence="4" id="KW-0479">Metal-binding</keyword>
<dbReference type="RefSeq" id="WP_252586178.1">
    <property type="nucleotide sequence ID" value="NZ_JAMWYS010000013.1"/>
</dbReference>
<dbReference type="GO" id="GO:0046872">
    <property type="term" value="F:metal ion binding"/>
    <property type="evidence" value="ECO:0007669"/>
    <property type="project" value="UniProtKB-KW"/>
</dbReference>
<dbReference type="Gene3D" id="3.20.20.140">
    <property type="entry name" value="Metal-dependent hydrolases"/>
    <property type="match status" value="1"/>
</dbReference>
<sequence length="446" mass="49633">MSSILIKNATIVNEGRQFNADVLIKNGFIEKIDSSINSSADTIINAEGKYLLPGCIDDQVHFREPGLTHKANIASESAAAVAGGITSFMEMPNTVPNTLSQTLLEEKYQTAARNSFANYSFFMGAGNDNLEEVLKTNPKDVCGVKVFMGSSTGNMLVDNEKTLEGIFSKVPMLVATHCEDEATIRHNLELFKIKYGEEGLTPEMHPLIRNAEACYLSSSKAVELAKKFDSRLHILHISTGIETKLFENTIPLKDKKITAEACVHHLWFSDADYAAKGNYIKWNPAVKSATDRSQIFEAVLNDHIDVIATDHAPHTIEEKEQPYSKAPSGGPLVQHALTAMLEFYHQGKISLEKIVEKMAHNVAICFQIEKRGFIREGYWADLVLVDLKSPWTVSKENILYKCGWSPFEGQAFTSKVTHTIVSGNLVYNEGVLDHHQKGQRLLFDRN</sequence>
<dbReference type="AlphaFoldDB" id="A0A9X2EZJ4"/>
<dbReference type="NCBIfam" id="TIGR00857">
    <property type="entry name" value="pyrC_multi"/>
    <property type="match status" value="1"/>
</dbReference>
<evidence type="ECO:0000259" key="6">
    <source>
        <dbReference type="Pfam" id="PF01979"/>
    </source>
</evidence>
<dbReference type="NCBIfam" id="NF006688">
    <property type="entry name" value="PRK09236.1"/>
    <property type="match status" value="1"/>
</dbReference>
<dbReference type="GO" id="GO:0006145">
    <property type="term" value="P:purine nucleobase catabolic process"/>
    <property type="evidence" value="ECO:0007669"/>
    <property type="project" value="TreeGrafter"/>
</dbReference>
<organism evidence="7 8">
    <name type="scientific">Solitalea agri</name>
    <dbReference type="NCBI Taxonomy" id="2953739"/>
    <lineage>
        <taxon>Bacteria</taxon>
        <taxon>Pseudomonadati</taxon>
        <taxon>Bacteroidota</taxon>
        <taxon>Sphingobacteriia</taxon>
        <taxon>Sphingobacteriales</taxon>
        <taxon>Sphingobacteriaceae</taxon>
        <taxon>Solitalea</taxon>
    </lineage>
</organism>
<dbReference type="PANTHER" id="PTHR43668:SF4">
    <property type="entry name" value="ALLANTOINASE"/>
    <property type="match status" value="1"/>
</dbReference>
<dbReference type="Pfam" id="PF01979">
    <property type="entry name" value="Amidohydro_1"/>
    <property type="match status" value="1"/>
</dbReference>
<dbReference type="CDD" id="cd01318">
    <property type="entry name" value="DHOase_IIb"/>
    <property type="match status" value="1"/>
</dbReference>
<reference evidence="7" key="1">
    <citation type="submission" date="2022-06" db="EMBL/GenBank/DDBJ databases">
        <title>Solitalea sp. MAHUQ-68 isolated from rhizospheric soil.</title>
        <authorList>
            <person name="Huq M.A."/>
        </authorList>
    </citation>
    <scope>NUCLEOTIDE SEQUENCE</scope>
    <source>
        <strain evidence="7">MAHUQ-68</strain>
    </source>
</reference>
<comment type="caution">
    <text evidence="7">The sequence shown here is derived from an EMBL/GenBank/DDBJ whole genome shotgun (WGS) entry which is preliminary data.</text>
</comment>
<evidence type="ECO:0000256" key="5">
    <source>
        <dbReference type="ARBA" id="ARBA00022801"/>
    </source>
</evidence>
<dbReference type="PROSITE" id="PS00483">
    <property type="entry name" value="DIHYDROOROTASE_2"/>
    <property type="match status" value="1"/>
</dbReference>
<dbReference type="SUPFAM" id="SSF51556">
    <property type="entry name" value="Metallo-dependent hydrolases"/>
    <property type="match status" value="1"/>
</dbReference>
<evidence type="ECO:0000256" key="4">
    <source>
        <dbReference type="ARBA" id="ARBA00022723"/>
    </source>
</evidence>
<dbReference type="SUPFAM" id="SSF51338">
    <property type="entry name" value="Composite domain of metallo-dependent hydrolases"/>
    <property type="match status" value="1"/>
</dbReference>